<feature type="compositionally biased region" description="Basic and acidic residues" evidence="1">
    <location>
        <begin position="45"/>
        <end position="63"/>
    </location>
</feature>
<protein>
    <submittedName>
        <fullName evidence="2">Uncharacterized protein</fullName>
    </submittedName>
</protein>
<keyword evidence="3" id="KW-1185">Reference proteome</keyword>
<name>A0A4Z2IHJ0_9TELE</name>
<dbReference type="AlphaFoldDB" id="A0A4Z2IHJ0"/>
<dbReference type="Proteomes" id="UP000314294">
    <property type="component" value="Unassembled WGS sequence"/>
</dbReference>
<accession>A0A4Z2IHJ0</accession>
<gene>
    <name evidence="2" type="ORF">EYF80_012254</name>
</gene>
<proteinExistence type="predicted"/>
<evidence type="ECO:0000313" key="2">
    <source>
        <dbReference type="EMBL" id="TNN77440.1"/>
    </source>
</evidence>
<comment type="caution">
    <text evidence="2">The sequence shown here is derived from an EMBL/GenBank/DDBJ whole genome shotgun (WGS) entry which is preliminary data.</text>
</comment>
<reference evidence="2 3" key="1">
    <citation type="submission" date="2019-03" db="EMBL/GenBank/DDBJ databases">
        <title>First draft genome of Liparis tanakae, snailfish: a comprehensive survey of snailfish specific genes.</title>
        <authorList>
            <person name="Kim W."/>
            <person name="Song I."/>
            <person name="Jeong J.-H."/>
            <person name="Kim D."/>
            <person name="Kim S."/>
            <person name="Ryu S."/>
            <person name="Song J.Y."/>
            <person name="Lee S.K."/>
        </authorList>
    </citation>
    <scope>NUCLEOTIDE SEQUENCE [LARGE SCALE GENOMIC DNA]</scope>
    <source>
        <tissue evidence="2">Muscle</tissue>
    </source>
</reference>
<organism evidence="2 3">
    <name type="scientific">Liparis tanakae</name>
    <name type="common">Tanaka's snailfish</name>
    <dbReference type="NCBI Taxonomy" id="230148"/>
    <lineage>
        <taxon>Eukaryota</taxon>
        <taxon>Metazoa</taxon>
        <taxon>Chordata</taxon>
        <taxon>Craniata</taxon>
        <taxon>Vertebrata</taxon>
        <taxon>Euteleostomi</taxon>
        <taxon>Actinopterygii</taxon>
        <taxon>Neopterygii</taxon>
        <taxon>Teleostei</taxon>
        <taxon>Neoteleostei</taxon>
        <taxon>Acanthomorphata</taxon>
        <taxon>Eupercaria</taxon>
        <taxon>Perciformes</taxon>
        <taxon>Cottioidei</taxon>
        <taxon>Cottales</taxon>
        <taxon>Liparidae</taxon>
        <taxon>Liparis</taxon>
    </lineage>
</organism>
<sequence>MFADDTAVTGARWSLRPTERAADFCGRKPSGFWDFGCGRIVRMAEEEKKKDPEAPPELVERPYRNSIHS</sequence>
<evidence type="ECO:0000313" key="3">
    <source>
        <dbReference type="Proteomes" id="UP000314294"/>
    </source>
</evidence>
<evidence type="ECO:0000256" key="1">
    <source>
        <dbReference type="SAM" id="MobiDB-lite"/>
    </source>
</evidence>
<dbReference type="EMBL" id="SRLO01000082">
    <property type="protein sequence ID" value="TNN77440.1"/>
    <property type="molecule type" value="Genomic_DNA"/>
</dbReference>
<feature type="region of interest" description="Disordered" evidence="1">
    <location>
        <begin position="45"/>
        <end position="69"/>
    </location>
</feature>